<feature type="non-terminal residue" evidence="1">
    <location>
        <position position="56"/>
    </location>
</feature>
<dbReference type="Proteomes" id="UP000789366">
    <property type="component" value="Unassembled WGS sequence"/>
</dbReference>
<evidence type="ECO:0000313" key="2">
    <source>
        <dbReference type="Proteomes" id="UP000789366"/>
    </source>
</evidence>
<protein>
    <submittedName>
        <fullName evidence="1">17795_t:CDS:1</fullName>
    </submittedName>
</protein>
<sequence>MQASTNKQKEENVVSQNAQPTETKLLRQAHTCKNKKLRYDQKQTEMLYELDVDTSL</sequence>
<evidence type="ECO:0000313" key="1">
    <source>
        <dbReference type="EMBL" id="CAG8735549.1"/>
    </source>
</evidence>
<accession>A0ACA9Q361</accession>
<reference evidence="1" key="1">
    <citation type="submission" date="2021-06" db="EMBL/GenBank/DDBJ databases">
        <authorList>
            <person name="Kallberg Y."/>
            <person name="Tangrot J."/>
            <person name="Rosling A."/>
        </authorList>
    </citation>
    <scope>NUCLEOTIDE SEQUENCE</scope>
    <source>
        <strain evidence="1">28 12/20/2015</strain>
    </source>
</reference>
<comment type="caution">
    <text evidence="1">The sequence shown here is derived from an EMBL/GenBank/DDBJ whole genome shotgun (WGS) entry which is preliminary data.</text>
</comment>
<gene>
    <name evidence="1" type="ORF">SPELUC_LOCUS13426</name>
</gene>
<proteinExistence type="predicted"/>
<organism evidence="1 2">
    <name type="scientific">Cetraspora pellucida</name>
    <dbReference type="NCBI Taxonomy" id="1433469"/>
    <lineage>
        <taxon>Eukaryota</taxon>
        <taxon>Fungi</taxon>
        <taxon>Fungi incertae sedis</taxon>
        <taxon>Mucoromycota</taxon>
        <taxon>Glomeromycotina</taxon>
        <taxon>Glomeromycetes</taxon>
        <taxon>Diversisporales</taxon>
        <taxon>Gigasporaceae</taxon>
        <taxon>Cetraspora</taxon>
    </lineage>
</organism>
<dbReference type="EMBL" id="CAJVPW010035365">
    <property type="protein sequence ID" value="CAG8735549.1"/>
    <property type="molecule type" value="Genomic_DNA"/>
</dbReference>
<keyword evidence="2" id="KW-1185">Reference proteome</keyword>
<name>A0ACA9Q361_9GLOM</name>